<evidence type="ECO:0000313" key="3">
    <source>
        <dbReference type="Proteomes" id="UP000593566"/>
    </source>
</evidence>
<dbReference type="InterPro" id="IPR010730">
    <property type="entry name" value="HET"/>
</dbReference>
<dbReference type="RefSeq" id="XP_037147461.1">
    <property type="nucleotide sequence ID" value="XM_037297336.1"/>
</dbReference>
<dbReference type="PANTHER" id="PTHR24148:SF73">
    <property type="entry name" value="HET DOMAIN PROTEIN (AFU_ORTHOLOGUE AFUA_8G01020)"/>
    <property type="match status" value="1"/>
</dbReference>
<comment type="caution">
    <text evidence="2">The sequence shown here is derived from an EMBL/GenBank/DDBJ whole genome shotgun (WGS) entry which is preliminary data.</text>
</comment>
<evidence type="ECO:0000259" key="1">
    <source>
        <dbReference type="Pfam" id="PF06985"/>
    </source>
</evidence>
<evidence type="ECO:0000313" key="2">
    <source>
        <dbReference type="EMBL" id="KAF6218026.1"/>
    </source>
</evidence>
<dbReference type="PANTHER" id="PTHR24148">
    <property type="entry name" value="ANKYRIN REPEAT DOMAIN-CONTAINING PROTEIN 39 HOMOLOG-RELATED"/>
    <property type="match status" value="1"/>
</dbReference>
<dbReference type="InterPro" id="IPR052895">
    <property type="entry name" value="HetReg/Transcr_Mod"/>
</dbReference>
<keyword evidence="3" id="KW-1185">Reference proteome</keyword>
<sequence length="637" mass="71268">MASVYDYRVLRSTVQEIRVLCIDPDRNVSDHTPLRCELKHISVQDVPIEHFLAVSYCWGTSKKRAPIVIDGQNVTIPQTAAVAIRNLSKVSSYPLWIDAVCIDQNNLQEKSQQVAMMKEVYSKAVSVLIWLGPAQRSTADSIASIEKIHEQCLGAIGGLEHLDAHLYGSDGSPGFKYSDAPLPDSDWPALQAFYSAQWFGRLWVIQEIGLAKDSTVYVGSFSISAEKVVLAARWMVHRKYTRYCEGLESLGIESASSMYRPAGRPLSNQLRRTHRAGCREAQDRVYGLLGLLREETASAIVADYTRPLVEIYAQAIRLALYEAGDLSFLQFAAWYKSLEPRNTRARRFIQWVSCSCLMPRYFQDAHWPSWVLKLHGETSDESGACRNVPIFNRSSMSASFGLQTRILDKSLTLSLRGLTIDTTSLVGPMFTVDLLKDSSKLAEAVRWCVQHGCQERTPEDATYMKDLAICLTCGSNKVNADAELDQTHTQAFELFLQECRQPSTAVGRKMSGKLNGLLPWVPRQDPPLYWHDLWTKAINRRFFITATGMMGMGPPATKAEDLVCMLFGSEAPFVLRPVGHYFELIGDAYVRAGGMPCNGKAWSDAAGHGVPAENTRGNDLVLIFARTRKAERWFDII</sequence>
<organism evidence="2 3">
    <name type="scientific">Letharia lupina</name>
    <dbReference type="NCBI Taxonomy" id="560253"/>
    <lineage>
        <taxon>Eukaryota</taxon>
        <taxon>Fungi</taxon>
        <taxon>Dikarya</taxon>
        <taxon>Ascomycota</taxon>
        <taxon>Pezizomycotina</taxon>
        <taxon>Lecanoromycetes</taxon>
        <taxon>OSLEUM clade</taxon>
        <taxon>Lecanoromycetidae</taxon>
        <taxon>Lecanorales</taxon>
        <taxon>Lecanorineae</taxon>
        <taxon>Parmeliaceae</taxon>
        <taxon>Letharia</taxon>
    </lineage>
</organism>
<feature type="domain" description="Heterokaryon incompatibility" evidence="1">
    <location>
        <begin position="51"/>
        <end position="207"/>
    </location>
</feature>
<dbReference type="Proteomes" id="UP000593566">
    <property type="component" value="Unassembled WGS sequence"/>
</dbReference>
<dbReference type="AlphaFoldDB" id="A0A8H6C7B9"/>
<proteinExistence type="predicted"/>
<dbReference type="GeneID" id="59334839"/>
<protein>
    <recommendedName>
        <fullName evidence="1">Heterokaryon incompatibility domain-containing protein</fullName>
    </recommendedName>
</protein>
<gene>
    <name evidence="2" type="ORF">HO133_006438</name>
</gene>
<dbReference type="EMBL" id="JACCJB010000024">
    <property type="protein sequence ID" value="KAF6218026.1"/>
    <property type="molecule type" value="Genomic_DNA"/>
</dbReference>
<dbReference type="Pfam" id="PF26639">
    <property type="entry name" value="Het-6_barrel"/>
    <property type="match status" value="1"/>
</dbReference>
<accession>A0A8H6C7B9</accession>
<name>A0A8H6C7B9_9LECA</name>
<reference evidence="2 3" key="1">
    <citation type="journal article" date="2020" name="Genomics">
        <title>Complete, high-quality genomes from long-read metagenomic sequencing of two wolf lichen thalli reveals enigmatic genome architecture.</title>
        <authorList>
            <person name="McKenzie S.K."/>
            <person name="Walston R.F."/>
            <person name="Allen J.L."/>
        </authorList>
    </citation>
    <scope>NUCLEOTIDE SEQUENCE [LARGE SCALE GENOMIC DNA]</scope>
    <source>
        <strain evidence="2">WasteWater1</strain>
    </source>
</reference>
<dbReference type="Pfam" id="PF06985">
    <property type="entry name" value="HET"/>
    <property type="match status" value="1"/>
</dbReference>